<evidence type="ECO:0000256" key="3">
    <source>
        <dbReference type="ARBA" id="ARBA00022741"/>
    </source>
</evidence>
<dbReference type="SUPFAM" id="SSF52440">
    <property type="entry name" value="PreATP-grasp domain"/>
    <property type="match status" value="1"/>
</dbReference>
<evidence type="ECO:0000259" key="6">
    <source>
        <dbReference type="Pfam" id="PF03738"/>
    </source>
</evidence>
<dbReference type="InterPro" id="IPR005494">
    <property type="entry name" value="GSPS_pre-ATP-grasp-like_dom"/>
</dbReference>
<dbReference type="GO" id="GO:0016874">
    <property type="term" value="F:ligase activity"/>
    <property type="evidence" value="ECO:0007669"/>
    <property type="project" value="UniProtKB-KW"/>
</dbReference>
<keyword evidence="1" id="KW-0436">Ligase</keyword>
<evidence type="ECO:0000256" key="4">
    <source>
        <dbReference type="ARBA" id="ARBA00022840"/>
    </source>
</evidence>
<reference evidence="7" key="1">
    <citation type="journal article" date="2018" name="Nat. Biotechnol.">
        <title>A standardized bacterial taxonomy based on genome phylogeny substantially revises the tree of life.</title>
        <authorList>
            <person name="Parks D.H."/>
            <person name="Chuvochina M."/>
            <person name="Waite D.W."/>
            <person name="Rinke C."/>
            <person name="Skarshewski A."/>
            <person name="Chaumeil P.A."/>
            <person name="Hugenholtz P."/>
        </authorList>
    </citation>
    <scope>NUCLEOTIDE SEQUENCE [LARGE SCALE GENOMIC DNA]</scope>
    <source>
        <strain evidence="7">UBA11284</strain>
    </source>
</reference>
<dbReference type="EMBL" id="DOTR01000103">
    <property type="protein sequence ID" value="HCA04058.1"/>
    <property type="molecule type" value="Genomic_DNA"/>
</dbReference>
<evidence type="ECO:0000313" key="7">
    <source>
        <dbReference type="EMBL" id="HCA04058.1"/>
    </source>
</evidence>
<organism evidence="7">
    <name type="scientific">Halomonas campaniensis</name>
    <dbReference type="NCBI Taxonomy" id="213554"/>
    <lineage>
        <taxon>Bacteria</taxon>
        <taxon>Pseudomonadati</taxon>
        <taxon>Pseudomonadota</taxon>
        <taxon>Gammaproteobacteria</taxon>
        <taxon>Oceanospirillales</taxon>
        <taxon>Halomonadaceae</taxon>
        <taxon>Halomonas</taxon>
    </lineage>
</organism>
<dbReference type="Gene3D" id="3.30.1490.330">
    <property type="match status" value="1"/>
</dbReference>
<proteinExistence type="predicted"/>
<name>A0A3D0KKL8_9GAMM</name>
<protein>
    <recommendedName>
        <fullName evidence="6">Glutathionylspermidine synthase pre-ATP-grasp-like domain-containing protein</fullName>
    </recommendedName>
</protein>
<dbReference type="Pfam" id="PF03738">
    <property type="entry name" value="GSP_synth"/>
    <property type="match status" value="1"/>
</dbReference>
<feature type="domain" description="Glutathionylspermidine synthase pre-ATP-grasp-like" evidence="6">
    <location>
        <begin position="12"/>
        <end position="394"/>
    </location>
</feature>
<accession>A0A3D0KKL8</accession>
<keyword evidence="2" id="KW-0479">Metal-binding</keyword>
<gene>
    <name evidence="7" type="ORF">DEO68_18265</name>
</gene>
<dbReference type="SUPFAM" id="SSF56059">
    <property type="entry name" value="Glutathione synthetase ATP-binding domain-like"/>
    <property type="match status" value="1"/>
</dbReference>
<dbReference type="GO" id="GO:0005524">
    <property type="term" value="F:ATP binding"/>
    <property type="evidence" value="ECO:0007669"/>
    <property type="project" value="UniProtKB-KW"/>
</dbReference>
<dbReference type="AlphaFoldDB" id="A0A3D0KKL8"/>
<dbReference type="GO" id="GO:0046872">
    <property type="term" value="F:metal ion binding"/>
    <property type="evidence" value="ECO:0007669"/>
    <property type="project" value="UniProtKB-KW"/>
</dbReference>
<keyword evidence="5" id="KW-0460">Magnesium</keyword>
<keyword evidence="4" id="KW-0067">ATP-binding</keyword>
<comment type="caution">
    <text evidence="7">The sequence shown here is derived from an EMBL/GenBank/DDBJ whole genome shotgun (WGS) entry which is preliminary data.</text>
</comment>
<sequence length="395" mass="45153">MLRVAITERPQWRELAHQLGFHFHTIEGEPYWTEDAYYQFTLAQIEQDIEDPTEALHEMCMDAVDRICQSDALLHQLNIPEQMWGVIRASWRNGQPHLYGRMDFAYSGNGPAKLLELNYDTPTSIYEAGFFQWLWLEQVIEQRLLPAHADQFNSIQERMIAALAHIGQRLERNGSASPALHFASIKAHEEDRATVAYLQDCALQAGLNAPFIHIEDIGYQPNTDHGCFVDLENRPIRALFKLYPWEEMSDDAFGELLPMMQTHWFEPPWKAILSNKGILPLLWQWHEGHPNLLPAYFDTSDGTSLTPGWVRKPFFSREGSNIELITTSGQYEAVDGPYTDNPRILQAYHPLPRFGERHALIGSWVVGDKACGIGIREDVGKITKDSSCFVPHAIV</sequence>
<dbReference type="InterPro" id="IPR016185">
    <property type="entry name" value="PreATP-grasp_dom_sf"/>
</dbReference>
<evidence type="ECO:0000256" key="2">
    <source>
        <dbReference type="ARBA" id="ARBA00022723"/>
    </source>
</evidence>
<evidence type="ECO:0000256" key="5">
    <source>
        <dbReference type="ARBA" id="ARBA00022842"/>
    </source>
</evidence>
<evidence type="ECO:0000256" key="1">
    <source>
        <dbReference type="ARBA" id="ARBA00022598"/>
    </source>
</evidence>
<keyword evidence="3" id="KW-0547">Nucleotide-binding</keyword>